<gene>
    <name evidence="1" type="ORF">ACEZDB_17975</name>
</gene>
<dbReference type="RefSeq" id="WP_380554505.1">
    <property type="nucleotide sequence ID" value="NZ_JBHEZY010000006.1"/>
</dbReference>
<dbReference type="Proteomes" id="UP001592530">
    <property type="component" value="Unassembled WGS sequence"/>
</dbReference>
<dbReference type="Pfam" id="PF21274">
    <property type="entry name" value="Rng_hyd_C"/>
    <property type="match status" value="1"/>
</dbReference>
<comment type="caution">
    <text evidence="1">The sequence shown here is derived from an EMBL/GenBank/DDBJ whole genome shotgun (WGS) entry which is preliminary data.</text>
</comment>
<name>A0ABV6X3G1_9ACTN</name>
<sequence length="174" mass="18853">MVLNAQAQAALTAPGSDVTALRELFAELLVRPDNIQHLAELIAGSDVRYAMGGTDAHPLVGRFVPDLDLRLPTGETARLAELIRTARPLLLDLTEGAVLAEELRPWLDRVDPVTAQPHSPAPAFTALLLRPDCYVAWASASPRPDPADLDALRTAAQQWFGPGRCTVPWPSTRH</sequence>
<evidence type="ECO:0000313" key="1">
    <source>
        <dbReference type="EMBL" id="MFC1432538.1"/>
    </source>
</evidence>
<evidence type="ECO:0008006" key="3">
    <source>
        <dbReference type="Google" id="ProtNLM"/>
    </source>
</evidence>
<organism evidence="1 2">
    <name type="scientific">Streptacidiphilus alkalitolerans</name>
    <dbReference type="NCBI Taxonomy" id="3342712"/>
    <lineage>
        <taxon>Bacteria</taxon>
        <taxon>Bacillati</taxon>
        <taxon>Actinomycetota</taxon>
        <taxon>Actinomycetes</taxon>
        <taxon>Kitasatosporales</taxon>
        <taxon>Streptomycetaceae</taxon>
        <taxon>Streptacidiphilus</taxon>
    </lineage>
</organism>
<dbReference type="Gene3D" id="3.40.30.120">
    <property type="match status" value="1"/>
</dbReference>
<dbReference type="EMBL" id="JBHEZY010000006">
    <property type="protein sequence ID" value="MFC1432538.1"/>
    <property type="molecule type" value="Genomic_DNA"/>
</dbReference>
<evidence type="ECO:0000313" key="2">
    <source>
        <dbReference type="Proteomes" id="UP001592530"/>
    </source>
</evidence>
<protein>
    <recommendedName>
        <fullName evidence="3">Nucleotidyl transferase AbiEii toxin, Type IV TA system</fullName>
    </recommendedName>
</protein>
<accession>A0ABV6X3G1</accession>
<reference evidence="1 2" key="1">
    <citation type="submission" date="2024-09" db="EMBL/GenBank/DDBJ databases">
        <authorList>
            <person name="Lee S.D."/>
        </authorList>
    </citation>
    <scope>NUCLEOTIDE SEQUENCE [LARGE SCALE GENOMIC DNA]</scope>
    <source>
        <strain evidence="1 2">N1-3</strain>
    </source>
</reference>
<proteinExistence type="predicted"/>